<accession>X1ZYB4</accession>
<feature type="region of interest" description="Disordered" evidence="1">
    <location>
        <begin position="284"/>
        <end position="305"/>
    </location>
</feature>
<sequence>MKSRPTFHYFMEIDLEYRSMRRISEYCPLTSSIILRNPLSNFEASSTCVARQHAPRKPILSVSWIYVPKYFTMDAEKSEVLSSDFRHVLGLLPRIAPLDDDDSPPASQKSGSKSRRDRRRKVQVQPTLAPKPASNPRMVIPIPASGSSSCTTDAEAKAKKSVHAVKVPSRVQSNAAVIFFNENRGVFTRQYPFESTRDIDARLKAVWKGLDITVKAGYFEKAHKAEDMIKQRSMTAMTPMTYECNGRAPPNSTDEGRLYFLPDPQQHHGAAEGDLAAIHVSPRDKASRPAPYPSACHRATKSSHGQQHYMKPMLNPILAKQFQVKPSPLPVPPTIPQPAPATCLPRTPYDLQRYVDSPSLLPTRQDISGQNPYYPAPANPYSSQHTNTRTGQFYYPSAGYPERLLSPYQQYPVMPRYFGHVPGCHPYNSMYYQHLQMLSNSLTSQSLPDISNPTPAVHSQFLQESHTNDEHEDNNVVIVDDSPPHQSSDQQSSMLAQMLHRDANATKGDLNPSADSSHQSQSSLPQHLPESQQLS</sequence>
<dbReference type="InterPro" id="IPR036910">
    <property type="entry name" value="HMG_box_dom_sf"/>
</dbReference>
<reference evidence="2" key="3">
    <citation type="submission" date="2015-06" db="UniProtKB">
        <authorList>
            <consortium name="EnsemblMetazoa"/>
        </authorList>
    </citation>
    <scope>IDENTIFICATION</scope>
</reference>
<keyword evidence="3" id="KW-1185">Reference proteome</keyword>
<reference evidence="3" key="1">
    <citation type="submission" date="2012-12" db="EMBL/GenBank/DDBJ databases">
        <authorList>
            <person name="Hellsten U."/>
            <person name="Grimwood J."/>
            <person name="Chapman J.A."/>
            <person name="Shapiro H."/>
            <person name="Aerts A."/>
            <person name="Otillar R.P."/>
            <person name="Terry A.Y."/>
            <person name="Boore J.L."/>
            <person name="Simakov O."/>
            <person name="Marletaz F."/>
            <person name="Cho S.-J."/>
            <person name="Edsinger-Gonzales E."/>
            <person name="Havlak P."/>
            <person name="Kuo D.-H."/>
            <person name="Larsson T."/>
            <person name="Lv J."/>
            <person name="Arendt D."/>
            <person name="Savage R."/>
            <person name="Osoegawa K."/>
            <person name="de Jong P."/>
            <person name="Lindberg D.R."/>
            <person name="Seaver E.C."/>
            <person name="Weisblat D.A."/>
            <person name="Putnam N.H."/>
            <person name="Grigoriev I.V."/>
            <person name="Rokhsar D.S."/>
        </authorList>
    </citation>
    <scope>NUCLEOTIDE SEQUENCE</scope>
    <source>
        <strain evidence="3">I ESC-2004</strain>
    </source>
</reference>
<dbReference type="AlphaFoldDB" id="X1ZYB4"/>
<name>X1ZYB4_CAPTE</name>
<evidence type="ECO:0000313" key="2">
    <source>
        <dbReference type="EnsemblMetazoa" id="CapteP198124"/>
    </source>
</evidence>
<feature type="region of interest" description="Disordered" evidence="1">
    <location>
        <begin position="476"/>
        <end position="535"/>
    </location>
</feature>
<organism evidence="2 3">
    <name type="scientific">Capitella teleta</name>
    <name type="common">Polychaete worm</name>
    <dbReference type="NCBI Taxonomy" id="283909"/>
    <lineage>
        <taxon>Eukaryota</taxon>
        <taxon>Metazoa</taxon>
        <taxon>Spiralia</taxon>
        <taxon>Lophotrochozoa</taxon>
        <taxon>Annelida</taxon>
        <taxon>Polychaeta</taxon>
        <taxon>Sedentaria</taxon>
        <taxon>Scolecida</taxon>
        <taxon>Capitellidae</taxon>
        <taxon>Capitella</taxon>
    </lineage>
</organism>
<dbReference type="CDD" id="cd00084">
    <property type="entry name" value="HMG-box_SF"/>
    <property type="match status" value="1"/>
</dbReference>
<feature type="compositionally biased region" description="Low complexity" evidence="1">
    <location>
        <begin position="516"/>
        <end position="535"/>
    </location>
</feature>
<reference evidence="3" key="2">
    <citation type="journal article" date="2013" name="Nature">
        <title>Insights into bilaterian evolution from three spiralian genomes.</title>
        <authorList>
            <person name="Simakov O."/>
            <person name="Marletaz F."/>
            <person name="Cho S.J."/>
            <person name="Edsinger-Gonzales E."/>
            <person name="Havlak P."/>
            <person name="Hellsten U."/>
            <person name="Kuo D.H."/>
            <person name="Larsson T."/>
            <person name="Lv J."/>
            <person name="Arendt D."/>
            <person name="Savage R."/>
            <person name="Osoegawa K."/>
            <person name="de Jong P."/>
            <person name="Grimwood J."/>
            <person name="Chapman J.A."/>
            <person name="Shapiro H."/>
            <person name="Aerts A."/>
            <person name="Otillar R.P."/>
            <person name="Terry A.Y."/>
            <person name="Boore J.L."/>
            <person name="Grigoriev I.V."/>
            <person name="Lindberg D.R."/>
            <person name="Seaver E.C."/>
            <person name="Weisblat D.A."/>
            <person name="Putnam N.H."/>
            <person name="Rokhsar D.S."/>
        </authorList>
    </citation>
    <scope>NUCLEOTIDE SEQUENCE</scope>
    <source>
        <strain evidence="3">I ESC-2004</strain>
    </source>
</reference>
<protein>
    <submittedName>
        <fullName evidence="2">Uncharacterized protein</fullName>
    </submittedName>
</protein>
<dbReference type="EMBL" id="AMQN01000163">
    <property type="status" value="NOT_ANNOTATED_CDS"/>
    <property type="molecule type" value="Genomic_DNA"/>
</dbReference>
<dbReference type="HOGENOM" id="CLU_509270_0_0_1"/>
<dbReference type="SUPFAM" id="SSF47095">
    <property type="entry name" value="HMG-box"/>
    <property type="match status" value="1"/>
</dbReference>
<feature type="compositionally biased region" description="Low complexity" evidence="1">
    <location>
        <begin position="480"/>
        <end position="493"/>
    </location>
</feature>
<proteinExistence type="predicted"/>
<feature type="region of interest" description="Disordered" evidence="1">
    <location>
        <begin position="96"/>
        <end position="153"/>
    </location>
</feature>
<dbReference type="Gene3D" id="1.10.30.10">
    <property type="entry name" value="High mobility group box domain"/>
    <property type="match status" value="1"/>
</dbReference>
<evidence type="ECO:0000256" key="1">
    <source>
        <dbReference type="SAM" id="MobiDB-lite"/>
    </source>
</evidence>
<dbReference type="EnsemblMetazoa" id="CapteT198124">
    <property type="protein sequence ID" value="CapteP198124"/>
    <property type="gene ID" value="CapteG198124"/>
</dbReference>
<dbReference type="Proteomes" id="UP000014760">
    <property type="component" value="Unassembled WGS sequence"/>
</dbReference>
<evidence type="ECO:0000313" key="3">
    <source>
        <dbReference type="Proteomes" id="UP000014760"/>
    </source>
</evidence>
<feature type="compositionally biased region" description="Basic residues" evidence="1">
    <location>
        <begin position="112"/>
        <end position="122"/>
    </location>
</feature>